<keyword evidence="2" id="KW-1185">Reference proteome</keyword>
<name>A0ABP7IRC0_9ACTN</name>
<dbReference type="EMBL" id="BAABDE010000025">
    <property type="protein sequence ID" value="GAA3824657.1"/>
    <property type="molecule type" value="Genomic_DNA"/>
</dbReference>
<sequence>MGFPDRLGRLQQLPMTPFGLPARPPDTGAPVSDVFLGPFVSLVLPVLPDDWSRPAPIHWGHFVDVDDSSEPHILRGLD</sequence>
<evidence type="ECO:0000313" key="2">
    <source>
        <dbReference type="Proteomes" id="UP001501009"/>
    </source>
</evidence>
<protein>
    <submittedName>
        <fullName evidence="1">Uncharacterized protein</fullName>
    </submittedName>
</protein>
<dbReference type="Proteomes" id="UP001501009">
    <property type="component" value="Unassembled WGS sequence"/>
</dbReference>
<organism evidence="1 2">
    <name type="scientific">Streptomyces coacervatus</name>
    <dbReference type="NCBI Taxonomy" id="647381"/>
    <lineage>
        <taxon>Bacteria</taxon>
        <taxon>Bacillati</taxon>
        <taxon>Actinomycetota</taxon>
        <taxon>Actinomycetes</taxon>
        <taxon>Kitasatosporales</taxon>
        <taxon>Streptomycetaceae</taxon>
        <taxon>Streptomyces</taxon>
    </lineage>
</organism>
<accession>A0ABP7IRC0</accession>
<reference evidence="2" key="1">
    <citation type="journal article" date="2019" name="Int. J. Syst. Evol. Microbiol.">
        <title>The Global Catalogue of Microorganisms (GCM) 10K type strain sequencing project: providing services to taxonomists for standard genome sequencing and annotation.</title>
        <authorList>
            <consortium name="The Broad Institute Genomics Platform"/>
            <consortium name="The Broad Institute Genome Sequencing Center for Infectious Disease"/>
            <person name="Wu L."/>
            <person name="Ma J."/>
        </authorList>
    </citation>
    <scope>NUCLEOTIDE SEQUENCE [LARGE SCALE GENOMIC DNA]</scope>
    <source>
        <strain evidence="2">JCM 17138</strain>
    </source>
</reference>
<gene>
    <name evidence="1" type="ORF">GCM10022403_067600</name>
</gene>
<proteinExistence type="predicted"/>
<evidence type="ECO:0000313" key="1">
    <source>
        <dbReference type="EMBL" id="GAA3824657.1"/>
    </source>
</evidence>
<dbReference type="RefSeq" id="WP_275773066.1">
    <property type="nucleotide sequence ID" value="NZ_BAABDE010000025.1"/>
</dbReference>
<comment type="caution">
    <text evidence="1">The sequence shown here is derived from an EMBL/GenBank/DDBJ whole genome shotgun (WGS) entry which is preliminary data.</text>
</comment>